<reference evidence="2 3" key="1">
    <citation type="submission" date="2024-02" db="EMBL/GenBank/DDBJ databases">
        <title>A draft genome for the cacao thread blight pathogen Marasmius crinis-equi.</title>
        <authorList>
            <person name="Cohen S.P."/>
            <person name="Baruah I.K."/>
            <person name="Amoako-Attah I."/>
            <person name="Bukari Y."/>
            <person name="Meinhardt L.W."/>
            <person name="Bailey B.A."/>
        </authorList>
    </citation>
    <scope>NUCLEOTIDE SEQUENCE [LARGE SCALE GENOMIC DNA]</scope>
    <source>
        <strain evidence="2 3">GH-76</strain>
    </source>
</reference>
<comment type="caution">
    <text evidence="2">The sequence shown here is derived from an EMBL/GenBank/DDBJ whole genome shotgun (WGS) entry which is preliminary data.</text>
</comment>
<feature type="compositionally biased region" description="Low complexity" evidence="1">
    <location>
        <begin position="13"/>
        <end position="22"/>
    </location>
</feature>
<sequence>MAVRPSTEEAEASHSQSDSSQSGLALDEDTFWIQISRSDGDPERRPKGYAAKYTKLEDDLDTVIIPSLLRWHKSIGEALARAFEWN</sequence>
<organism evidence="2 3">
    <name type="scientific">Marasmius crinis-equi</name>
    <dbReference type="NCBI Taxonomy" id="585013"/>
    <lineage>
        <taxon>Eukaryota</taxon>
        <taxon>Fungi</taxon>
        <taxon>Dikarya</taxon>
        <taxon>Basidiomycota</taxon>
        <taxon>Agaricomycotina</taxon>
        <taxon>Agaricomycetes</taxon>
        <taxon>Agaricomycetidae</taxon>
        <taxon>Agaricales</taxon>
        <taxon>Marasmiineae</taxon>
        <taxon>Marasmiaceae</taxon>
        <taxon>Marasmius</taxon>
    </lineage>
</organism>
<proteinExistence type="predicted"/>
<protein>
    <submittedName>
        <fullName evidence="2">Uncharacterized protein</fullName>
    </submittedName>
</protein>
<dbReference type="Proteomes" id="UP001465976">
    <property type="component" value="Unassembled WGS sequence"/>
</dbReference>
<dbReference type="EMBL" id="JBAHYK010001241">
    <property type="protein sequence ID" value="KAL0568876.1"/>
    <property type="molecule type" value="Genomic_DNA"/>
</dbReference>
<accession>A0ABR3F105</accession>
<evidence type="ECO:0000313" key="3">
    <source>
        <dbReference type="Proteomes" id="UP001465976"/>
    </source>
</evidence>
<gene>
    <name evidence="2" type="ORF">V5O48_013103</name>
</gene>
<feature type="non-terminal residue" evidence="2">
    <location>
        <position position="86"/>
    </location>
</feature>
<name>A0ABR3F105_9AGAR</name>
<feature type="region of interest" description="Disordered" evidence="1">
    <location>
        <begin position="1"/>
        <end position="26"/>
    </location>
</feature>
<evidence type="ECO:0000313" key="2">
    <source>
        <dbReference type="EMBL" id="KAL0568876.1"/>
    </source>
</evidence>
<keyword evidence="3" id="KW-1185">Reference proteome</keyword>
<evidence type="ECO:0000256" key="1">
    <source>
        <dbReference type="SAM" id="MobiDB-lite"/>
    </source>
</evidence>